<feature type="transmembrane region" description="Helical" evidence="8">
    <location>
        <begin position="354"/>
        <end position="371"/>
    </location>
</feature>
<feature type="transmembrane region" description="Helical" evidence="8">
    <location>
        <begin position="294"/>
        <end position="320"/>
    </location>
</feature>
<organism evidence="9 10">
    <name type="scientific">Terriglobus albidus</name>
    <dbReference type="NCBI Taxonomy" id="1592106"/>
    <lineage>
        <taxon>Bacteria</taxon>
        <taxon>Pseudomonadati</taxon>
        <taxon>Acidobacteriota</taxon>
        <taxon>Terriglobia</taxon>
        <taxon>Terriglobales</taxon>
        <taxon>Acidobacteriaceae</taxon>
        <taxon>Terriglobus</taxon>
    </lineage>
</organism>
<dbReference type="PANTHER" id="PTHR33908:SF11">
    <property type="entry name" value="MEMBRANE PROTEIN"/>
    <property type="match status" value="1"/>
</dbReference>
<dbReference type="GO" id="GO:0009103">
    <property type="term" value="P:lipopolysaccharide biosynthetic process"/>
    <property type="evidence" value="ECO:0007669"/>
    <property type="project" value="UniProtKB-ARBA"/>
</dbReference>
<sequence>MPVDTSRDFVDCSMDIELVSAPAVKPVEVLSSKQLKSLVLFAFWGSLYILPFMRLFLVGSDEGTLDYGAIRVAHGQVFARDFFEVIGPGTFYWLAGFFKVFGETFLASRICLFITSIGTALAMYFLSRRICRTSPITPSIVLAATCFGGLWPAISHHVDSNFFALAAVVCALLWLERGNRSLLLAAGGLAGATTCFLQPKGLLLFCAFLVWLFVLKLRRAASLSAMALLTGSYLTVLAAVALYFWHKGALSALIYVNFIWPSQHYSAVNAVPYAHDILSNFWDHWVVKVKGFGWTVPMAAVLIVPLLFVIALPGLLAALGARFRWNLARNEILLYWLAGAALWLSEIHRKDVTHLVFGSPLLMILGVHFLGEYRAPLAIAARRLLLVCSASLAIFNLLCLLLASHSVTTRAGTIRTFKTMDVFAALEKYAAPGEEIFVYPYAPRYYFLDATTNPTPYSILVYNYNTPSQFQETVRILEERKVRYVVWDKNIEQVAAVVFPSSTQVAPGDFIVEPYLKSHYRLVQVVDGFRIMERLER</sequence>
<proteinExistence type="predicted"/>
<keyword evidence="4" id="KW-0808">Transferase</keyword>
<dbReference type="GO" id="GO:0016763">
    <property type="term" value="F:pentosyltransferase activity"/>
    <property type="evidence" value="ECO:0007669"/>
    <property type="project" value="TreeGrafter"/>
</dbReference>
<evidence type="ECO:0000256" key="7">
    <source>
        <dbReference type="ARBA" id="ARBA00023136"/>
    </source>
</evidence>
<keyword evidence="5 8" id="KW-0812">Transmembrane</keyword>
<name>A0A5B9E8F3_9BACT</name>
<feature type="transmembrane region" description="Helical" evidence="8">
    <location>
        <begin position="138"/>
        <end position="154"/>
    </location>
</feature>
<feature type="transmembrane region" description="Helical" evidence="8">
    <location>
        <begin position="38"/>
        <end position="57"/>
    </location>
</feature>
<evidence type="ECO:0000313" key="10">
    <source>
        <dbReference type="Proteomes" id="UP000321820"/>
    </source>
</evidence>
<gene>
    <name evidence="9" type="ORF">FTW19_07680</name>
</gene>
<evidence type="ECO:0000256" key="4">
    <source>
        <dbReference type="ARBA" id="ARBA00022679"/>
    </source>
</evidence>
<keyword evidence="7 8" id="KW-0472">Membrane</keyword>
<accession>A0A5B9E8F3</accession>
<feature type="transmembrane region" description="Helical" evidence="8">
    <location>
        <begin position="106"/>
        <end position="126"/>
    </location>
</feature>
<evidence type="ECO:0000256" key="1">
    <source>
        <dbReference type="ARBA" id="ARBA00004651"/>
    </source>
</evidence>
<keyword evidence="10" id="KW-1185">Reference proteome</keyword>
<dbReference type="Proteomes" id="UP000321820">
    <property type="component" value="Chromosome"/>
</dbReference>
<protein>
    <recommendedName>
        <fullName evidence="11">Glycosyltransferase RgtA/B/C/D-like domain-containing protein</fullName>
    </recommendedName>
</protein>
<dbReference type="EMBL" id="CP042806">
    <property type="protein sequence ID" value="QEE27884.1"/>
    <property type="molecule type" value="Genomic_DNA"/>
</dbReference>
<keyword evidence="3" id="KW-0328">Glycosyltransferase</keyword>
<keyword evidence="6 8" id="KW-1133">Transmembrane helix</keyword>
<evidence type="ECO:0000313" key="9">
    <source>
        <dbReference type="EMBL" id="QEE27884.1"/>
    </source>
</evidence>
<evidence type="ECO:0000256" key="3">
    <source>
        <dbReference type="ARBA" id="ARBA00022676"/>
    </source>
</evidence>
<dbReference type="OrthoDB" id="109740at2"/>
<reference evidence="9 10" key="1">
    <citation type="submission" date="2019-08" db="EMBL/GenBank/DDBJ databases">
        <title>Complete genome sequence of Terriglobus albidus strain ORNL.</title>
        <authorList>
            <person name="Podar M."/>
        </authorList>
    </citation>
    <scope>NUCLEOTIDE SEQUENCE [LARGE SCALE GENOMIC DNA]</scope>
    <source>
        <strain evidence="9 10">ORNL</strain>
    </source>
</reference>
<evidence type="ECO:0000256" key="8">
    <source>
        <dbReference type="SAM" id="Phobius"/>
    </source>
</evidence>
<feature type="transmembrane region" description="Helical" evidence="8">
    <location>
        <begin position="383"/>
        <end position="403"/>
    </location>
</feature>
<dbReference type="RefSeq" id="WP_147647074.1">
    <property type="nucleotide sequence ID" value="NZ_CP042806.1"/>
</dbReference>
<dbReference type="KEGG" id="talb:FTW19_07680"/>
<dbReference type="GO" id="GO:0005886">
    <property type="term" value="C:plasma membrane"/>
    <property type="evidence" value="ECO:0007669"/>
    <property type="project" value="UniProtKB-SubCell"/>
</dbReference>
<evidence type="ECO:0000256" key="2">
    <source>
        <dbReference type="ARBA" id="ARBA00022475"/>
    </source>
</evidence>
<keyword evidence="2" id="KW-1003">Cell membrane</keyword>
<comment type="subcellular location">
    <subcellularLocation>
        <location evidence="1">Cell membrane</location>
        <topology evidence="1">Multi-pass membrane protein</topology>
    </subcellularLocation>
</comment>
<dbReference type="PANTHER" id="PTHR33908">
    <property type="entry name" value="MANNOSYLTRANSFERASE YKCB-RELATED"/>
    <property type="match status" value="1"/>
</dbReference>
<feature type="transmembrane region" description="Helical" evidence="8">
    <location>
        <begin position="332"/>
        <end position="348"/>
    </location>
</feature>
<evidence type="ECO:0000256" key="5">
    <source>
        <dbReference type="ARBA" id="ARBA00022692"/>
    </source>
</evidence>
<feature type="transmembrane region" description="Helical" evidence="8">
    <location>
        <begin position="220"/>
        <end position="245"/>
    </location>
</feature>
<evidence type="ECO:0000256" key="6">
    <source>
        <dbReference type="ARBA" id="ARBA00022989"/>
    </source>
</evidence>
<dbReference type="AlphaFoldDB" id="A0A5B9E8F3"/>
<dbReference type="InterPro" id="IPR050297">
    <property type="entry name" value="LipidA_mod_glycosyltrf_83"/>
</dbReference>
<evidence type="ECO:0008006" key="11">
    <source>
        <dbReference type="Google" id="ProtNLM"/>
    </source>
</evidence>
<feature type="transmembrane region" description="Helical" evidence="8">
    <location>
        <begin position="182"/>
        <end position="214"/>
    </location>
</feature>